<evidence type="ECO:0000256" key="5">
    <source>
        <dbReference type="ARBA" id="ARBA00023136"/>
    </source>
</evidence>
<keyword evidence="3 6" id="KW-0812">Transmembrane</keyword>
<dbReference type="PANTHER" id="PTHR11616">
    <property type="entry name" value="SODIUM/CHLORIDE DEPENDENT TRANSPORTER"/>
    <property type="match status" value="1"/>
</dbReference>
<feature type="transmembrane region" description="Helical" evidence="6">
    <location>
        <begin position="12"/>
        <end position="34"/>
    </location>
</feature>
<name>Q4SBR7_TETNG</name>
<evidence type="ECO:0000313" key="7">
    <source>
        <dbReference type="EMBL" id="CAG01915.1"/>
    </source>
</evidence>
<dbReference type="InterPro" id="IPR000175">
    <property type="entry name" value="Na/ntran_symport"/>
</dbReference>
<dbReference type="Pfam" id="PF00209">
    <property type="entry name" value="SNF"/>
    <property type="match status" value="1"/>
</dbReference>
<dbReference type="KEGG" id="tng:GSTEN00020847G001"/>
<dbReference type="GO" id="GO:0005886">
    <property type="term" value="C:plasma membrane"/>
    <property type="evidence" value="ECO:0007669"/>
    <property type="project" value="TreeGrafter"/>
</dbReference>
<dbReference type="AlphaFoldDB" id="Q4SBR7"/>
<evidence type="ECO:0000256" key="6">
    <source>
        <dbReference type="SAM" id="Phobius"/>
    </source>
</evidence>
<sequence>MTALHWDLALCLLLAWVVYFTATFPYLLLFIIFIRGVTLPGAGEGVRFYLTPDFSKLADPK</sequence>
<protein>
    <submittedName>
        <fullName evidence="7">(spotted green pufferfish) hypothetical protein</fullName>
    </submittedName>
</protein>
<evidence type="ECO:0000256" key="2">
    <source>
        <dbReference type="ARBA" id="ARBA00022448"/>
    </source>
</evidence>
<keyword evidence="5 6" id="KW-0472">Membrane</keyword>
<dbReference type="GO" id="GO:0042995">
    <property type="term" value="C:cell projection"/>
    <property type="evidence" value="ECO:0007669"/>
    <property type="project" value="TreeGrafter"/>
</dbReference>
<reference evidence="7" key="2">
    <citation type="submission" date="2004-02" db="EMBL/GenBank/DDBJ databases">
        <authorList>
            <consortium name="Genoscope"/>
            <consortium name="Whitehead Institute Centre for Genome Research"/>
        </authorList>
    </citation>
    <scope>NUCLEOTIDE SEQUENCE</scope>
</reference>
<keyword evidence="2" id="KW-0813">Transport</keyword>
<evidence type="ECO:0000256" key="4">
    <source>
        <dbReference type="ARBA" id="ARBA00022989"/>
    </source>
</evidence>
<organism evidence="7">
    <name type="scientific">Tetraodon nigroviridis</name>
    <name type="common">Spotted green pufferfish</name>
    <name type="synonym">Chelonodon nigroviridis</name>
    <dbReference type="NCBI Taxonomy" id="99883"/>
    <lineage>
        <taxon>Eukaryota</taxon>
        <taxon>Metazoa</taxon>
        <taxon>Chordata</taxon>
        <taxon>Craniata</taxon>
        <taxon>Vertebrata</taxon>
        <taxon>Euteleostomi</taxon>
        <taxon>Actinopterygii</taxon>
        <taxon>Neopterygii</taxon>
        <taxon>Teleostei</taxon>
        <taxon>Neoteleostei</taxon>
        <taxon>Acanthomorphata</taxon>
        <taxon>Eupercaria</taxon>
        <taxon>Tetraodontiformes</taxon>
        <taxon>Tetradontoidea</taxon>
        <taxon>Tetraodontidae</taxon>
        <taxon>Tetraodon</taxon>
    </lineage>
</organism>
<dbReference type="SUPFAM" id="SSF161070">
    <property type="entry name" value="SNF-like"/>
    <property type="match status" value="1"/>
</dbReference>
<keyword evidence="4 6" id="KW-1133">Transmembrane helix</keyword>
<dbReference type="InterPro" id="IPR037272">
    <property type="entry name" value="SNS_sf"/>
</dbReference>
<dbReference type="PANTHER" id="PTHR11616:SF280">
    <property type="entry name" value="TRANSPORTER"/>
    <property type="match status" value="1"/>
</dbReference>
<gene>
    <name evidence="7" type="ORF">GSTENG00020847001</name>
</gene>
<dbReference type="GO" id="GO:0005332">
    <property type="term" value="F:gamma-aminobutyric acid:sodium:chloride symporter activity"/>
    <property type="evidence" value="ECO:0007669"/>
    <property type="project" value="TreeGrafter"/>
</dbReference>
<dbReference type="OrthoDB" id="6581954at2759"/>
<comment type="subcellular location">
    <subcellularLocation>
        <location evidence="1">Membrane</location>
        <topology evidence="1">Multi-pass membrane protein</topology>
    </subcellularLocation>
</comment>
<proteinExistence type="predicted"/>
<reference evidence="7" key="1">
    <citation type="journal article" date="2004" name="Nature">
        <title>Genome duplication in the teleost fish Tetraodon nigroviridis reveals the early vertebrate proto-karyotype.</title>
        <authorList>
            <person name="Jaillon O."/>
            <person name="Aury J.-M."/>
            <person name="Brunet F."/>
            <person name="Petit J.-L."/>
            <person name="Stange-Thomann N."/>
            <person name="Mauceli E."/>
            <person name="Bouneau L."/>
            <person name="Fischer C."/>
            <person name="Ozouf-Costaz C."/>
            <person name="Bernot A."/>
            <person name="Nicaud S."/>
            <person name="Jaffe D."/>
            <person name="Fisher S."/>
            <person name="Lutfalla G."/>
            <person name="Dossat C."/>
            <person name="Segurens B."/>
            <person name="Dasilva C."/>
            <person name="Salanoubat M."/>
            <person name="Levy M."/>
            <person name="Boudet N."/>
            <person name="Castellano S."/>
            <person name="Anthouard V."/>
            <person name="Jubin C."/>
            <person name="Castelli V."/>
            <person name="Katinka M."/>
            <person name="Vacherie B."/>
            <person name="Biemont C."/>
            <person name="Skalli Z."/>
            <person name="Cattolico L."/>
            <person name="Poulain J."/>
            <person name="De Berardinis V."/>
            <person name="Cruaud C."/>
            <person name="Duprat S."/>
            <person name="Brottier P."/>
            <person name="Coutanceau J.-P."/>
            <person name="Gouzy J."/>
            <person name="Parra G."/>
            <person name="Lardier G."/>
            <person name="Chapple C."/>
            <person name="McKernan K.J."/>
            <person name="McEwan P."/>
            <person name="Bosak S."/>
            <person name="Kellis M."/>
            <person name="Volff J.-N."/>
            <person name="Guigo R."/>
            <person name="Zody M.C."/>
            <person name="Mesirov J."/>
            <person name="Lindblad-Toh K."/>
            <person name="Birren B."/>
            <person name="Nusbaum C."/>
            <person name="Kahn D."/>
            <person name="Robinson-Rechavi M."/>
            <person name="Laudet V."/>
            <person name="Schachter V."/>
            <person name="Quetier F."/>
            <person name="Saurin W."/>
            <person name="Scarpelli C."/>
            <person name="Wincker P."/>
            <person name="Lander E.S."/>
            <person name="Weissenbach J."/>
            <person name="Roest Crollius H."/>
        </authorList>
    </citation>
    <scope>NUCLEOTIDE SEQUENCE [LARGE SCALE GENOMIC DNA]</scope>
</reference>
<dbReference type="EMBL" id="CAAE01014664">
    <property type="protein sequence ID" value="CAG01915.1"/>
    <property type="molecule type" value="Genomic_DNA"/>
</dbReference>
<evidence type="ECO:0000256" key="1">
    <source>
        <dbReference type="ARBA" id="ARBA00004141"/>
    </source>
</evidence>
<comment type="caution">
    <text evidence="7">The sequence shown here is derived from an EMBL/GenBank/DDBJ whole genome shotgun (WGS) entry which is preliminary data.</text>
</comment>
<evidence type="ECO:0000256" key="3">
    <source>
        <dbReference type="ARBA" id="ARBA00022692"/>
    </source>
</evidence>
<dbReference type="PROSITE" id="PS50267">
    <property type="entry name" value="NA_NEUROTRAN_SYMP_3"/>
    <property type="match status" value="1"/>
</dbReference>
<accession>Q4SBR7</accession>